<accession>A0A2G5P4W0</accession>
<dbReference type="RefSeq" id="WP_090584956.1">
    <property type="nucleotide sequence ID" value="NZ_CP104302.1"/>
</dbReference>
<proteinExistence type="predicted"/>
<keyword evidence="3" id="KW-1185">Reference proteome</keyword>
<gene>
    <name evidence="2" type="ORF">CQY22_018140</name>
</gene>
<dbReference type="InterPro" id="IPR050266">
    <property type="entry name" value="AB_hydrolase_sf"/>
</dbReference>
<dbReference type="PRINTS" id="PR00412">
    <property type="entry name" value="EPOXHYDRLASE"/>
</dbReference>
<dbReference type="PANTHER" id="PTHR43798">
    <property type="entry name" value="MONOACYLGLYCEROL LIPASE"/>
    <property type="match status" value="1"/>
</dbReference>
<dbReference type="OrthoDB" id="4220752at2"/>
<keyword evidence="2" id="KW-0378">Hydrolase</keyword>
<dbReference type="GO" id="GO:0016787">
    <property type="term" value="F:hydrolase activity"/>
    <property type="evidence" value="ECO:0007669"/>
    <property type="project" value="UniProtKB-KW"/>
</dbReference>
<dbReference type="STRING" id="85968.GCA_900073015_00210"/>
<dbReference type="InterPro" id="IPR029058">
    <property type="entry name" value="AB_hydrolase_fold"/>
</dbReference>
<dbReference type="GO" id="GO:0016020">
    <property type="term" value="C:membrane"/>
    <property type="evidence" value="ECO:0007669"/>
    <property type="project" value="TreeGrafter"/>
</dbReference>
<dbReference type="InterPro" id="IPR000073">
    <property type="entry name" value="AB_hydrolase_1"/>
</dbReference>
<evidence type="ECO:0000259" key="1">
    <source>
        <dbReference type="Pfam" id="PF00561"/>
    </source>
</evidence>
<dbReference type="PANTHER" id="PTHR43798:SF33">
    <property type="entry name" value="HYDROLASE, PUTATIVE (AFU_ORTHOLOGUE AFUA_2G14860)-RELATED"/>
    <property type="match status" value="1"/>
</dbReference>
<evidence type="ECO:0000313" key="2">
    <source>
        <dbReference type="EMBL" id="PIB73150.1"/>
    </source>
</evidence>
<protein>
    <submittedName>
        <fullName evidence="2">Alpha/beta hydrolase</fullName>
    </submittedName>
</protein>
<reference evidence="2 3" key="1">
    <citation type="journal article" date="2017" name="Infect. Genet. Evol.">
        <title>The new phylogeny of the genus Mycobacterium: The old and the news.</title>
        <authorList>
            <person name="Tortoli E."/>
            <person name="Fedrizzi T."/>
            <person name="Meehan C.J."/>
            <person name="Trovato A."/>
            <person name="Grottola A."/>
            <person name="Giacobazzi E."/>
            <person name="Serpini G.F."/>
            <person name="Tagliazucchi S."/>
            <person name="Fabio A."/>
            <person name="Bettua C."/>
            <person name="Bertorelli R."/>
            <person name="Frascaro F."/>
            <person name="De Sanctis V."/>
            <person name="Pecorari M."/>
            <person name="Jousson O."/>
            <person name="Segata N."/>
            <person name="Cirillo D.M."/>
        </authorList>
    </citation>
    <scope>NUCLEOTIDE SEQUENCE [LARGE SCALE GENOMIC DNA]</scope>
    <source>
        <strain evidence="2 3">CIP1034565</strain>
    </source>
</reference>
<comment type="caution">
    <text evidence="2">The sequence shown here is derived from an EMBL/GenBank/DDBJ whole genome shotgun (WGS) entry which is preliminary data.</text>
</comment>
<dbReference type="InterPro" id="IPR000639">
    <property type="entry name" value="Epox_hydrolase-like"/>
</dbReference>
<dbReference type="EMBL" id="PDCN02000040">
    <property type="protein sequence ID" value="PIB73150.1"/>
    <property type="molecule type" value="Genomic_DNA"/>
</dbReference>
<name>A0A2G5P4W0_9MYCO</name>
<dbReference type="AlphaFoldDB" id="A0A2G5P4W0"/>
<dbReference type="SUPFAM" id="SSF53474">
    <property type="entry name" value="alpha/beta-Hydrolases"/>
    <property type="match status" value="1"/>
</dbReference>
<evidence type="ECO:0000313" key="3">
    <source>
        <dbReference type="Proteomes" id="UP000230551"/>
    </source>
</evidence>
<dbReference type="Gene3D" id="3.40.50.1820">
    <property type="entry name" value="alpha/beta hydrolase"/>
    <property type="match status" value="1"/>
</dbReference>
<feature type="domain" description="AB hydrolase-1" evidence="1">
    <location>
        <begin position="31"/>
        <end position="150"/>
    </location>
</feature>
<dbReference type="Proteomes" id="UP000230551">
    <property type="component" value="Unassembled WGS sequence"/>
</dbReference>
<sequence length="300" mass="32661">MSSPTAVTTVTATDGVVLAVHRYTEIDPARPTILAIHGYPDNHHVWDGVAEDLSSRFNVVAYDVRGAGDSGEPADRSGYLFPQLVADANAVIDHLGVDQVHLLAHDWGSIQGWAVVTDPAVMPKIASYTSISGPNLAYAGKFLRSARDARSLVDIAKQGLASYYTLLFQAPKVPELFWRSKWGPRLLTNLERIGRRGPASQSVPRTERDYVNGVNLYRANMPGSFLNPPADPPRTTVPVQLVIPSMDMFVTPALQRFHAGFTDGGRVVPIEGGHWVVTADPEVIARLTTEWVDATDAARD</sequence>
<organism evidence="2 3">
    <name type="scientific">Mycolicibacterium brumae</name>
    <dbReference type="NCBI Taxonomy" id="85968"/>
    <lineage>
        <taxon>Bacteria</taxon>
        <taxon>Bacillati</taxon>
        <taxon>Actinomycetota</taxon>
        <taxon>Actinomycetes</taxon>
        <taxon>Mycobacteriales</taxon>
        <taxon>Mycobacteriaceae</taxon>
        <taxon>Mycolicibacterium</taxon>
    </lineage>
</organism>
<dbReference type="Pfam" id="PF00561">
    <property type="entry name" value="Abhydrolase_1"/>
    <property type="match status" value="1"/>
</dbReference>